<name>A0A6B1F8U8_9SYNE</name>
<feature type="domain" description="PIN" evidence="1">
    <location>
        <begin position="18"/>
        <end position="150"/>
    </location>
</feature>
<protein>
    <recommendedName>
        <fullName evidence="1">PIN domain-containing protein</fullName>
    </recommendedName>
</protein>
<dbReference type="Gene3D" id="3.40.50.1010">
    <property type="entry name" value="5'-nuclease"/>
    <property type="match status" value="1"/>
</dbReference>
<gene>
    <name evidence="2" type="ORF">F4162_03910</name>
</gene>
<dbReference type="InterPro" id="IPR002716">
    <property type="entry name" value="PIN_dom"/>
</dbReference>
<sequence>MPFPLPLMVKMDPKGKLILDANIIIGAVFGPRRWRVLEHPNFKLKIDICCPVIIMEEVDKNVPEIAHREGTDMAVWRDSLASLKERVTVFPYQHMHRKEAAQARLAGDARETNDWQVVVLALHLGCGIFSHDKDFWGSGIPVWSIDTVERCLERGGLEL</sequence>
<accession>A0A6B1F8U8</accession>
<evidence type="ECO:0000313" key="2">
    <source>
        <dbReference type="EMBL" id="MYG38145.1"/>
    </source>
</evidence>
<dbReference type="AlphaFoldDB" id="A0A6B1F8U8"/>
<comment type="caution">
    <text evidence="2">The sequence shown here is derived from an EMBL/GenBank/DDBJ whole genome shotgun (WGS) entry which is preliminary data.</text>
</comment>
<dbReference type="Pfam" id="PF10130">
    <property type="entry name" value="PIN_2"/>
    <property type="match status" value="1"/>
</dbReference>
<dbReference type="InterPro" id="IPR029060">
    <property type="entry name" value="PIN-like_dom_sf"/>
</dbReference>
<organism evidence="2">
    <name type="scientific">Synechococcus sp. SB0676_bin_10</name>
    <dbReference type="NCBI Taxonomy" id="2604869"/>
    <lineage>
        <taxon>Bacteria</taxon>
        <taxon>Bacillati</taxon>
        <taxon>Cyanobacteriota</taxon>
        <taxon>Cyanophyceae</taxon>
        <taxon>Synechococcales</taxon>
        <taxon>Synechococcaceae</taxon>
        <taxon>Synechococcus</taxon>
    </lineage>
</organism>
<evidence type="ECO:0000259" key="1">
    <source>
        <dbReference type="Pfam" id="PF10130"/>
    </source>
</evidence>
<reference evidence="2" key="1">
    <citation type="submission" date="2019-09" db="EMBL/GenBank/DDBJ databases">
        <title>Characterisation of the sponge microbiome using genome-centric metagenomics.</title>
        <authorList>
            <person name="Engelberts J.P."/>
            <person name="Robbins S.J."/>
            <person name="De Goeij J.M."/>
            <person name="Aranda M."/>
            <person name="Bell S.C."/>
            <person name="Webster N.S."/>
        </authorList>
    </citation>
    <scope>NUCLEOTIDE SEQUENCE</scope>
    <source>
        <strain evidence="2">SB0676_bin_10</strain>
    </source>
</reference>
<proteinExistence type="predicted"/>
<dbReference type="EMBL" id="VYDO01000131">
    <property type="protein sequence ID" value="MYG38145.1"/>
    <property type="molecule type" value="Genomic_DNA"/>
</dbReference>
<dbReference type="SUPFAM" id="SSF88723">
    <property type="entry name" value="PIN domain-like"/>
    <property type="match status" value="1"/>
</dbReference>